<evidence type="ECO:0000313" key="1">
    <source>
        <dbReference type="EMBL" id="AQP47477.1"/>
    </source>
</evidence>
<protein>
    <recommendedName>
        <fullName evidence="3">SWIM-type domain-containing protein</fullName>
    </recommendedName>
</protein>
<dbReference type="AlphaFoldDB" id="A0A1Q2CMY7"/>
<accession>A0A1Q2CMY7</accession>
<sequence length="643" mass="67844">MSAWLAGWQAWDDAALEALANKGLVRRAAKAVPDAVLGDVTDDSAVVSTAGMDVVIGPRGPSEARCPCPATGVCVHVLTATMVARTQAPEGDGAGPSPLEDLLATTAEQWCREAGAATVRAALPSALEEAETEVTEVDGRVQIRWPGAPVVSYVPGQLLAGMSSTAPRQQWPALHLEAASRAVRATGGAWEWPRKYLDELEAGRRAAEPVDLLAEVRVELGSALVDGLADVGPASLRSLAEVGTRLRAARLPRLAGQVGVIGGQLEALAARSDATDEATVVTSIARAWAITEAMPHGWPAELTGRREESESQALDLLALGATWWQSDSGARGATVHLWDRTNARALTLTDGRGANLDPTFTRSLAAVRPWESTLAALLGSVFRLDQARFRPDGTLAPTGGRPAGVRAATHADLDAVAAAPPVDRVPDPFGEPRGAARVLRVQRFGSATVDEIGQSLVVPVESPDGAVTVLRAPATPSSRGRVERLRDLLSHGRGIEYLVAVPVVHQGRLCLDPVTVYLGTPKGSVKGFSVDFDNAVQPTKQNNWLRRQLALLTDRKVATRAPSGVEALTRDVTDLATDLATRGLRTAQASSDRLLRLASTADDLALATLAGHLRALAADPSPDRLVRVVTLTGMVRELSWARD</sequence>
<reference evidence="2" key="1">
    <citation type="submission" date="2017-02" db="EMBL/GenBank/DDBJ databases">
        <title>Tessaracoccus aquaemaris sp. nov., isolated from the intestine of a Korean rockfish, Sebastes schlegelii, in a marine aquaculture pond.</title>
        <authorList>
            <person name="Tak E.J."/>
            <person name="Bae J.-W."/>
        </authorList>
    </citation>
    <scope>NUCLEOTIDE SEQUENCE [LARGE SCALE GENOMIC DNA]</scope>
    <source>
        <strain evidence="2">NSG39</strain>
    </source>
</reference>
<evidence type="ECO:0008006" key="3">
    <source>
        <dbReference type="Google" id="ProtNLM"/>
    </source>
</evidence>
<dbReference type="Proteomes" id="UP000188145">
    <property type="component" value="Chromosome"/>
</dbReference>
<dbReference type="OrthoDB" id="242553at2"/>
<name>A0A1Q2CMY7_9ACTN</name>
<dbReference type="RefSeq" id="WP_077685809.1">
    <property type="nucleotide sequence ID" value="NZ_CP019606.1"/>
</dbReference>
<dbReference type="KEGG" id="tes:BW730_08195"/>
<organism evidence="1 2">
    <name type="scientific">Tessaracoccus aquimaris</name>
    <dbReference type="NCBI Taxonomy" id="1332264"/>
    <lineage>
        <taxon>Bacteria</taxon>
        <taxon>Bacillati</taxon>
        <taxon>Actinomycetota</taxon>
        <taxon>Actinomycetes</taxon>
        <taxon>Propionibacteriales</taxon>
        <taxon>Propionibacteriaceae</taxon>
        <taxon>Tessaracoccus</taxon>
    </lineage>
</organism>
<dbReference type="EMBL" id="CP019606">
    <property type="protein sequence ID" value="AQP47477.1"/>
    <property type="molecule type" value="Genomic_DNA"/>
</dbReference>
<keyword evidence="2" id="KW-1185">Reference proteome</keyword>
<proteinExistence type="predicted"/>
<evidence type="ECO:0000313" key="2">
    <source>
        <dbReference type="Proteomes" id="UP000188145"/>
    </source>
</evidence>
<dbReference type="STRING" id="1332264.BW730_08195"/>
<gene>
    <name evidence="1" type="ORF">BW730_08195</name>
</gene>